<sequence>MRYANTTLPLWFNYVELAVNCSCMAFMAITLPLYIAVVWIMLVLRKTAYKGMFYRIFLVGAILDIIAIINNYIGNIIPARGWLLDFYMSQGTTIGHVYVIIAWMTRCSQGCTVTLLALNRATAVCNPMKHKRIWNSRWANLVFLFQLSLGICLGTFLIPQKFIWKKQGRGIYIQFEDLRFRMRYFIFAYALDTFFVVLIIIINITMLIKLKRKYRLRKSSSYCAALNHKVLSEKQRQENNLTIVSVVTCALEIAYYLYIVYAFIIKPQLNTRVFYLLYNVCNDIYAGASAWLILSFSTTLQKHLQNQLRCLPLTRIHQQFIIDFQLSSVSHMTLRKTPERSSLIKG</sequence>
<keyword evidence="1" id="KW-1133">Transmembrane helix</keyword>
<dbReference type="Proteomes" id="UP001176961">
    <property type="component" value="Unassembled WGS sequence"/>
</dbReference>
<keyword evidence="1" id="KW-0812">Transmembrane</keyword>
<reference evidence="2" key="1">
    <citation type="submission" date="2023-07" db="EMBL/GenBank/DDBJ databases">
        <authorList>
            <consortium name="CYATHOMIX"/>
        </authorList>
    </citation>
    <scope>NUCLEOTIDE SEQUENCE</scope>
    <source>
        <strain evidence="2">N/A</strain>
    </source>
</reference>
<gene>
    <name evidence="2" type="ORF">CYNAS_LOCUS21128</name>
</gene>
<feature type="transmembrane region" description="Helical" evidence="1">
    <location>
        <begin position="56"/>
        <end position="77"/>
    </location>
</feature>
<organism evidence="2 3">
    <name type="scientific">Cylicocyclus nassatus</name>
    <name type="common">Nematode worm</name>
    <dbReference type="NCBI Taxonomy" id="53992"/>
    <lineage>
        <taxon>Eukaryota</taxon>
        <taxon>Metazoa</taxon>
        <taxon>Ecdysozoa</taxon>
        <taxon>Nematoda</taxon>
        <taxon>Chromadorea</taxon>
        <taxon>Rhabditida</taxon>
        <taxon>Rhabditina</taxon>
        <taxon>Rhabditomorpha</taxon>
        <taxon>Strongyloidea</taxon>
        <taxon>Strongylidae</taxon>
        <taxon>Cylicocyclus</taxon>
    </lineage>
</organism>
<protein>
    <submittedName>
        <fullName evidence="2">Uncharacterized protein</fullName>
    </submittedName>
</protein>
<feature type="transmembrane region" description="Helical" evidence="1">
    <location>
        <begin position="17"/>
        <end position="44"/>
    </location>
</feature>
<dbReference type="SUPFAM" id="SSF81321">
    <property type="entry name" value="Family A G protein-coupled receptor-like"/>
    <property type="match status" value="1"/>
</dbReference>
<evidence type="ECO:0000313" key="3">
    <source>
        <dbReference type="Proteomes" id="UP001176961"/>
    </source>
</evidence>
<accession>A0AA36HE60</accession>
<feature type="transmembrane region" description="Helical" evidence="1">
    <location>
        <begin position="138"/>
        <end position="158"/>
    </location>
</feature>
<feature type="transmembrane region" description="Helical" evidence="1">
    <location>
        <begin position="241"/>
        <end position="264"/>
    </location>
</feature>
<name>A0AA36HE60_CYLNA</name>
<dbReference type="PANTHER" id="PTHR31748">
    <property type="entry name" value="SERPENTINE RECEPTOR, CLASS V"/>
    <property type="match status" value="1"/>
</dbReference>
<keyword evidence="3" id="KW-1185">Reference proteome</keyword>
<comment type="caution">
    <text evidence="2">The sequence shown here is derived from an EMBL/GenBank/DDBJ whole genome shotgun (WGS) entry which is preliminary data.</text>
</comment>
<keyword evidence="1" id="KW-0472">Membrane</keyword>
<dbReference type="EMBL" id="CATQJL010000326">
    <property type="protein sequence ID" value="CAJ0609145.1"/>
    <property type="molecule type" value="Genomic_DNA"/>
</dbReference>
<dbReference type="PANTHER" id="PTHR31748:SF12">
    <property type="entry name" value="SERPENTINE RECEPTOR, CLASS V"/>
    <property type="match status" value="1"/>
</dbReference>
<dbReference type="AlphaFoldDB" id="A0AA36HE60"/>
<evidence type="ECO:0000313" key="2">
    <source>
        <dbReference type="EMBL" id="CAJ0609145.1"/>
    </source>
</evidence>
<proteinExistence type="predicted"/>
<feature type="transmembrane region" description="Helical" evidence="1">
    <location>
        <begin position="97"/>
        <end position="118"/>
    </location>
</feature>
<dbReference type="Pfam" id="PF10323">
    <property type="entry name" value="7TM_GPCR_Srv"/>
    <property type="match status" value="1"/>
</dbReference>
<dbReference type="InterPro" id="IPR019426">
    <property type="entry name" value="7TM_GPCR_serpentine_rcpt_Srv"/>
</dbReference>
<feature type="transmembrane region" description="Helical" evidence="1">
    <location>
        <begin position="184"/>
        <end position="208"/>
    </location>
</feature>
<dbReference type="Gene3D" id="1.20.1070.10">
    <property type="entry name" value="Rhodopsin 7-helix transmembrane proteins"/>
    <property type="match status" value="1"/>
</dbReference>
<evidence type="ECO:0000256" key="1">
    <source>
        <dbReference type="SAM" id="Phobius"/>
    </source>
</evidence>
<feature type="transmembrane region" description="Helical" evidence="1">
    <location>
        <begin position="284"/>
        <end position="300"/>
    </location>
</feature>